<evidence type="ECO:0000313" key="9">
    <source>
        <dbReference type="Proteomes" id="UP001501508"/>
    </source>
</evidence>
<comment type="subcellular location">
    <subcellularLocation>
        <location evidence="1">Cell outer membrane</location>
    </subcellularLocation>
</comment>
<proteinExistence type="inferred from homology"/>
<evidence type="ECO:0000256" key="5">
    <source>
        <dbReference type="ARBA" id="ARBA00023237"/>
    </source>
</evidence>
<sequence length="629" mass="70430">MSKSKRLSTYSWSFRMKSKHRLRSVAFGLFGLCLFSTGCGDDFLVEKPVSTLTTDVYYKTETGFEDLVKSCYPLLRNIYQTRALVLNGTDIFSSGTGWSASQKVDPDALDVYDTRLNGANGELLALWRLLYAEIGRANTVISRAPDVAMDESRKNIRTAEARFLRALCYFYLVQQWGDVPMPLVETTTASKEANRAPSKDVYKQIIDDLTQSETRLPVTASDYGRVTKGAARFLLSRVYLTRGWNFNNALGGSDADFQKALEYADMIIESYPLAARYKDLFPTRSENPLTQYTGAQNDKNPEIIFSVQYNSDVLTNKTDPAFPVDIAGGNNLHSIFGGGGEGFAGSVGRTSDYNRYQSHHIVTPAVYRMFDPDLDTRYDHNFVEVGYALSNVSNFLPVRLNPNNKINIIKGDTVCYFRPWNNPATTLDERGLDIGGKMRYAVINVDEYGGAYSRLSGYGAGDHPMMWKFWQPGIAYGDSYGTFNEAIFRSAEAYLIAAEAILKGAGNGKLGTAEAYYNKVVDRALKEVGGNPKCAAQPDNLTSLEVTSYRATAANISIDMILDERARELMGEYSRWFDLKRTGKLIERVNKYNPWAQKSSEIGDRHYLRPIPQSEIDLSFPTMSQNEGY</sequence>
<keyword evidence="5" id="KW-0998">Cell outer membrane</keyword>
<comment type="caution">
    <text evidence="8">The sequence shown here is derived from an EMBL/GenBank/DDBJ whole genome shotgun (WGS) entry which is preliminary data.</text>
</comment>
<organism evidence="8 9">
    <name type="scientific">Ravibacter arvi</name>
    <dbReference type="NCBI Taxonomy" id="2051041"/>
    <lineage>
        <taxon>Bacteria</taxon>
        <taxon>Pseudomonadati</taxon>
        <taxon>Bacteroidota</taxon>
        <taxon>Cytophagia</taxon>
        <taxon>Cytophagales</taxon>
        <taxon>Spirosomataceae</taxon>
        <taxon>Ravibacter</taxon>
    </lineage>
</organism>
<dbReference type="Gene3D" id="1.25.40.390">
    <property type="match status" value="1"/>
</dbReference>
<dbReference type="Pfam" id="PF07980">
    <property type="entry name" value="SusD_RagB"/>
    <property type="match status" value="1"/>
</dbReference>
<feature type="domain" description="SusD-like N-terminal" evidence="7">
    <location>
        <begin position="42"/>
        <end position="240"/>
    </location>
</feature>
<comment type="similarity">
    <text evidence="2">Belongs to the SusD family.</text>
</comment>
<dbReference type="Pfam" id="PF14322">
    <property type="entry name" value="SusD-like_3"/>
    <property type="match status" value="1"/>
</dbReference>
<evidence type="ECO:0000259" key="6">
    <source>
        <dbReference type="Pfam" id="PF07980"/>
    </source>
</evidence>
<evidence type="ECO:0000259" key="7">
    <source>
        <dbReference type="Pfam" id="PF14322"/>
    </source>
</evidence>
<evidence type="ECO:0000313" key="8">
    <source>
        <dbReference type="EMBL" id="GAA4431226.1"/>
    </source>
</evidence>
<keyword evidence="4" id="KW-0472">Membrane</keyword>
<evidence type="ECO:0000256" key="1">
    <source>
        <dbReference type="ARBA" id="ARBA00004442"/>
    </source>
</evidence>
<name>A0ABP8LK02_9BACT</name>
<dbReference type="InterPro" id="IPR011990">
    <property type="entry name" value="TPR-like_helical_dom_sf"/>
</dbReference>
<feature type="domain" description="RagB/SusD" evidence="6">
    <location>
        <begin position="464"/>
        <end position="629"/>
    </location>
</feature>
<dbReference type="EMBL" id="BAABEY010000001">
    <property type="protein sequence ID" value="GAA4431226.1"/>
    <property type="molecule type" value="Genomic_DNA"/>
</dbReference>
<dbReference type="InterPro" id="IPR033985">
    <property type="entry name" value="SusD-like_N"/>
</dbReference>
<evidence type="ECO:0000256" key="2">
    <source>
        <dbReference type="ARBA" id="ARBA00006275"/>
    </source>
</evidence>
<evidence type="ECO:0000256" key="3">
    <source>
        <dbReference type="ARBA" id="ARBA00022729"/>
    </source>
</evidence>
<dbReference type="InterPro" id="IPR012944">
    <property type="entry name" value="SusD_RagB_dom"/>
</dbReference>
<dbReference type="Proteomes" id="UP001501508">
    <property type="component" value="Unassembled WGS sequence"/>
</dbReference>
<dbReference type="SUPFAM" id="SSF48452">
    <property type="entry name" value="TPR-like"/>
    <property type="match status" value="1"/>
</dbReference>
<dbReference type="RefSeq" id="WP_345026081.1">
    <property type="nucleotide sequence ID" value="NZ_BAABEY010000001.1"/>
</dbReference>
<keyword evidence="9" id="KW-1185">Reference proteome</keyword>
<evidence type="ECO:0000256" key="4">
    <source>
        <dbReference type="ARBA" id="ARBA00023136"/>
    </source>
</evidence>
<gene>
    <name evidence="8" type="ORF">GCM10023091_01580</name>
</gene>
<accession>A0ABP8LK02</accession>
<reference evidence="9" key="1">
    <citation type="journal article" date="2019" name="Int. J. Syst. Evol. Microbiol.">
        <title>The Global Catalogue of Microorganisms (GCM) 10K type strain sequencing project: providing services to taxonomists for standard genome sequencing and annotation.</title>
        <authorList>
            <consortium name="The Broad Institute Genomics Platform"/>
            <consortium name="The Broad Institute Genome Sequencing Center for Infectious Disease"/>
            <person name="Wu L."/>
            <person name="Ma J."/>
        </authorList>
    </citation>
    <scope>NUCLEOTIDE SEQUENCE [LARGE SCALE GENOMIC DNA]</scope>
    <source>
        <strain evidence="9">JCM 31920</strain>
    </source>
</reference>
<keyword evidence="3" id="KW-0732">Signal</keyword>
<protein>
    <submittedName>
        <fullName evidence="8">RagB/SusD family nutrient uptake outer membrane protein</fullName>
    </submittedName>
</protein>